<evidence type="ECO:0000256" key="2">
    <source>
        <dbReference type="SAM" id="SignalP"/>
    </source>
</evidence>
<dbReference type="Proteomes" id="UP001061302">
    <property type="component" value="Chromosome"/>
</dbReference>
<sequence>MHALGLLARRGRRLMALALYGALVLAASGCASPPPAPRETPLVLQPRPTAVPTPLPSPVVELRPLADEPVRSGQPVTPVAAPPGPAFIGLLLPTQSKTWRAAAEAVRAGALAAERALAVPGAPPLQTIDTSDNEQDILGAFQRAQAQGAVAVIGPLTKGAVSYLGDSAQFDFPVIALNNFSEETLRRPNLYSFNLSLEYEARQAVRFVADQGANRPVVVVAGGVLARRMAQGFSEGWREERNGQPLLVQVEGNDFAQVRERVAAAGGDAVFLAADSRMARRIRPFLGNELPVFSSSQIDPGNLGPAALVDLAGIRFLDMPWLANPGDPTYDFYRRTRSRSNDIERLFAMGVDAYRLALALLEKQPAQVYIADGLTGRLSIAADGTVLRELVPRSLTASHTDLPEAPPPVEPLPAL</sequence>
<accession>A0ABY6DR92</accession>
<proteinExistence type="predicted"/>
<feature type="chain" id="PRO_5046722281" evidence="2">
    <location>
        <begin position="32"/>
        <end position="415"/>
    </location>
</feature>
<protein>
    <submittedName>
        <fullName evidence="3">Penicillin-binding protein activator</fullName>
    </submittedName>
</protein>
<organism evidence="3 4">
    <name type="scientific">Chitiniphilus purpureus</name>
    <dbReference type="NCBI Taxonomy" id="2981137"/>
    <lineage>
        <taxon>Bacteria</taxon>
        <taxon>Pseudomonadati</taxon>
        <taxon>Pseudomonadota</taxon>
        <taxon>Betaproteobacteria</taxon>
        <taxon>Neisseriales</taxon>
        <taxon>Chitinibacteraceae</taxon>
        <taxon>Chitiniphilus</taxon>
    </lineage>
</organism>
<name>A0ABY6DR92_9NEIS</name>
<dbReference type="RefSeq" id="WP_263126133.1">
    <property type="nucleotide sequence ID" value="NZ_CP106753.1"/>
</dbReference>
<dbReference type="EMBL" id="CP106753">
    <property type="protein sequence ID" value="UXY16743.1"/>
    <property type="molecule type" value="Genomic_DNA"/>
</dbReference>
<dbReference type="InterPro" id="IPR007443">
    <property type="entry name" value="LpoA"/>
</dbReference>
<keyword evidence="4" id="KW-1185">Reference proteome</keyword>
<dbReference type="CDD" id="cd06339">
    <property type="entry name" value="PBP1_YraM_LppC_lipoprotein-like"/>
    <property type="match status" value="1"/>
</dbReference>
<dbReference type="InterPro" id="IPR028082">
    <property type="entry name" value="Peripla_BP_I"/>
</dbReference>
<feature type="signal peptide" evidence="2">
    <location>
        <begin position="1"/>
        <end position="31"/>
    </location>
</feature>
<reference evidence="3" key="1">
    <citation type="submission" date="2022-10" db="EMBL/GenBank/DDBJ databases">
        <title>Chitiniphilus purpureus sp. nov., a novel chitin-degrading bacterium isolated from crawfish pond sediment.</title>
        <authorList>
            <person name="Li K."/>
        </authorList>
    </citation>
    <scope>NUCLEOTIDE SEQUENCE</scope>
    <source>
        <strain evidence="3">CD1</strain>
    </source>
</reference>
<gene>
    <name evidence="3" type="ORF">N8I74_06900</name>
</gene>
<keyword evidence="2" id="KW-0732">Signal</keyword>
<dbReference type="PANTHER" id="PTHR38038:SF1">
    <property type="entry name" value="PENICILLIN-BINDING PROTEIN ACTIVATOR LPOA"/>
    <property type="match status" value="1"/>
</dbReference>
<dbReference type="Pfam" id="PF04348">
    <property type="entry name" value="LppC"/>
    <property type="match status" value="2"/>
</dbReference>
<dbReference type="Gene3D" id="3.40.50.2300">
    <property type="match status" value="2"/>
</dbReference>
<dbReference type="SUPFAM" id="SSF53822">
    <property type="entry name" value="Periplasmic binding protein-like I"/>
    <property type="match status" value="1"/>
</dbReference>
<keyword evidence="1" id="KW-0472">Membrane</keyword>
<evidence type="ECO:0000313" key="4">
    <source>
        <dbReference type="Proteomes" id="UP001061302"/>
    </source>
</evidence>
<evidence type="ECO:0000256" key="1">
    <source>
        <dbReference type="ARBA" id="ARBA00023136"/>
    </source>
</evidence>
<dbReference type="PANTHER" id="PTHR38038">
    <property type="entry name" value="PENICILLIN-BINDING PROTEIN ACTIVATOR LPOA"/>
    <property type="match status" value="1"/>
</dbReference>
<evidence type="ECO:0000313" key="3">
    <source>
        <dbReference type="EMBL" id="UXY16743.1"/>
    </source>
</evidence>